<accession>A0A2K9NHH7</accession>
<dbReference type="PANTHER" id="PTHR36439:SF1">
    <property type="entry name" value="DUF1697 DOMAIN-CONTAINING PROTEIN"/>
    <property type="match status" value="1"/>
</dbReference>
<evidence type="ECO:0000313" key="2">
    <source>
        <dbReference type="Proteomes" id="UP000234752"/>
    </source>
</evidence>
<name>A0A2K9NHH7_9PROT</name>
<dbReference type="OrthoDB" id="9806494at2"/>
<dbReference type="KEGG" id="ncb:C0V82_19510"/>
<gene>
    <name evidence="1" type="ORF">C0V82_19510</name>
</gene>
<sequence length="180" mass="19333">MPTLACLLRGINVGGNKTVKMALWKQLYEELGFTNVRTLLQSGNLLFDTASDEPPESLQPRLETVFAKRFGFTADHILRDAAQVQAAIAGNPFPDAADTPNHLLVFFLSKAPDAAGAAKLSALETGPDRLHLSGDLLYMHFINGAGKAATDPVKLLRLAGVTGTSRNWTTLNKLAAMMVS</sequence>
<dbReference type="Proteomes" id="UP000234752">
    <property type="component" value="Chromosome eg_2"/>
</dbReference>
<dbReference type="Gene3D" id="3.30.70.1280">
    <property type="entry name" value="SP0830-like domains"/>
    <property type="match status" value="1"/>
</dbReference>
<evidence type="ECO:0000313" key="1">
    <source>
        <dbReference type="EMBL" id="AUN32537.1"/>
    </source>
</evidence>
<proteinExistence type="predicted"/>
<dbReference type="Pfam" id="PF08002">
    <property type="entry name" value="DUF1697"/>
    <property type="match status" value="1"/>
</dbReference>
<dbReference type="PIRSF" id="PIRSF008502">
    <property type="entry name" value="UCP008502"/>
    <property type="match status" value="1"/>
</dbReference>
<dbReference type="SUPFAM" id="SSF160379">
    <property type="entry name" value="SP0830-like"/>
    <property type="match status" value="1"/>
</dbReference>
<dbReference type="PANTHER" id="PTHR36439">
    <property type="entry name" value="BLL4334 PROTEIN"/>
    <property type="match status" value="1"/>
</dbReference>
<dbReference type="AlphaFoldDB" id="A0A2K9NHH7"/>
<keyword evidence="2" id="KW-1185">Reference proteome</keyword>
<protein>
    <submittedName>
        <fullName evidence="1">Uncharacterized protein</fullName>
    </submittedName>
</protein>
<reference evidence="1 2" key="1">
    <citation type="submission" date="2017-12" db="EMBL/GenBank/DDBJ databases">
        <title>Genomes of bacteria within cyanobacterial aggregates.</title>
        <authorList>
            <person name="Cai H."/>
        </authorList>
    </citation>
    <scope>NUCLEOTIDE SEQUENCE [LARGE SCALE GENOMIC DNA]</scope>
    <source>
        <strain evidence="1 2">TH16</strain>
    </source>
</reference>
<dbReference type="RefSeq" id="WP_102114071.1">
    <property type="nucleotide sequence ID" value="NZ_BMGN01000007.1"/>
</dbReference>
<dbReference type="EMBL" id="CP025612">
    <property type="protein sequence ID" value="AUN32537.1"/>
    <property type="molecule type" value="Genomic_DNA"/>
</dbReference>
<organism evidence="1 2">
    <name type="scientific">Niveispirillum cyanobacteriorum</name>
    <dbReference type="NCBI Taxonomy" id="1612173"/>
    <lineage>
        <taxon>Bacteria</taxon>
        <taxon>Pseudomonadati</taxon>
        <taxon>Pseudomonadota</taxon>
        <taxon>Alphaproteobacteria</taxon>
        <taxon>Rhodospirillales</taxon>
        <taxon>Azospirillaceae</taxon>
        <taxon>Niveispirillum</taxon>
    </lineage>
</organism>
<dbReference type="InterPro" id="IPR012545">
    <property type="entry name" value="DUF1697"/>
</dbReference>